<dbReference type="EMBL" id="WBMT01000019">
    <property type="protein sequence ID" value="KAB2343256.1"/>
    <property type="molecule type" value="Genomic_DNA"/>
</dbReference>
<comment type="caution">
    <text evidence="3">The sequence shown here is derived from an EMBL/GenBank/DDBJ whole genome shotgun (WGS) entry which is preliminary data.</text>
</comment>
<dbReference type="GO" id="GO:0006145">
    <property type="term" value="P:purine nucleobase catabolic process"/>
    <property type="evidence" value="ECO:0007669"/>
    <property type="project" value="TreeGrafter"/>
</dbReference>
<protein>
    <submittedName>
        <fullName evidence="3">Amidohydrolase family protein</fullName>
    </submittedName>
</protein>
<feature type="region of interest" description="Disordered" evidence="1">
    <location>
        <begin position="1"/>
        <end position="20"/>
    </location>
</feature>
<dbReference type="GO" id="GO:0004038">
    <property type="term" value="F:allantoinase activity"/>
    <property type="evidence" value="ECO:0007669"/>
    <property type="project" value="TreeGrafter"/>
</dbReference>
<dbReference type="PANTHER" id="PTHR43668">
    <property type="entry name" value="ALLANTOINASE"/>
    <property type="match status" value="1"/>
</dbReference>
<reference evidence="3 4" key="1">
    <citation type="submission" date="2019-09" db="EMBL/GenBank/DDBJ databases">
        <title>Actinomadura physcomitrii sp. nov., a novel actinomycete isolated from moss [Physcomitrium sphaericum (Ludw) Fuernr].</title>
        <authorList>
            <person name="Zhuang X."/>
            <person name="Liu C."/>
        </authorList>
    </citation>
    <scope>NUCLEOTIDE SEQUENCE [LARGE SCALE GENOMIC DNA]</scope>
    <source>
        <strain evidence="3 4">HMC1</strain>
    </source>
</reference>
<evidence type="ECO:0000256" key="1">
    <source>
        <dbReference type="SAM" id="MobiDB-lite"/>
    </source>
</evidence>
<keyword evidence="4" id="KW-1185">Reference proteome</keyword>
<dbReference type="InterPro" id="IPR011059">
    <property type="entry name" value="Metal-dep_hydrolase_composite"/>
</dbReference>
<accession>A0A6H9YD77</accession>
<dbReference type="AlphaFoldDB" id="A0A6H9YD77"/>
<dbReference type="Pfam" id="PF01979">
    <property type="entry name" value="Amidohydro_1"/>
    <property type="match status" value="1"/>
</dbReference>
<feature type="compositionally biased region" description="Polar residues" evidence="1">
    <location>
        <begin position="11"/>
        <end position="20"/>
    </location>
</feature>
<dbReference type="PANTHER" id="PTHR43668:SF2">
    <property type="entry name" value="ALLANTOINASE"/>
    <property type="match status" value="1"/>
</dbReference>
<organism evidence="3 4">
    <name type="scientific">Actinomadura rudentiformis</name>
    <dbReference type="NCBI Taxonomy" id="359158"/>
    <lineage>
        <taxon>Bacteria</taxon>
        <taxon>Bacillati</taxon>
        <taxon>Actinomycetota</taxon>
        <taxon>Actinomycetes</taxon>
        <taxon>Streptosporangiales</taxon>
        <taxon>Thermomonosporaceae</taxon>
        <taxon>Actinomadura</taxon>
    </lineage>
</organism>
<dbReference type="InterPro" id="IPR032466">
    <property type="entry name" value="Metal_Hydrolase"/>
</dbReference>
<dbReference type="SUPFAM" id="SSF51556">
    <property type="entry name" value="Metallo-dependent hydrolases"/>
    <property type="match status" value="1"/>
</dbReference>
<dbReference type="Proteomes" id="UP000468735">
    <property type="component" value="Unassembled WGS sequence"/>
</dbReference>
<sequence length="482" mass="50428">MADRARPHGRSSVNDQSQDSTYDLVIRSQRAVLPSGERAAAVAVKNGTIAAIDDHDAVIVAAAEVDLGETALLPGLVDTHVHINEPGRTEWEGFATATRAAAAGGVTTLVDMPLNSLPPTTLPSALAVKRDAAAGQVFVDVGFWGGAIPGNVPALRTLHDDGVFGFKCFTADSGVPEFPPLSHEEMHEAFREIASFSGLVIVHAEDPAVLATPADGGYRAFLASRPPSAERRAVEQVIRLVEQTGVRAHILHLSAADCLEPLAKAQAHGLPVSAETCPHYLTLSADDVPAPAEGLPSSLLGGGPQTPATSTASLASLRALPTSYKCCPPIRDAGNRDELWRGLADGVISCVVTDHSPCTPDLKRGDFVSAWGGIASVQLGLPAIWSAARARGHGLDAVVRWMAEGPADLAGLPAKGRIAVGNDADLVAFAADEAFTVDPARLHHRHPVTPYAGRALSGVVQTTWLRGEVVGDTPRGELLRRK</sequence>
<proteinExistence type="predicted"/>
<name>A0A6H9YD77_9ACTN</name>
<gene>
    <name evidence="3" type="ORF">F8566_34445</name>
</gene>
<dbReference type="InterPro" id="IPR050138">
    <property type="entry name" value="DHOase/Allantoinase_Hydrolase"/>
</dbReference>
<evidence type="ECO:0000259" key="2">
    <source>
        <dbReference type="Pfam" id="PF01979"/>
    </source>
</evidence>
<keyword evidence="3" id="KW-0378">Hydrolase</keyword>
<dbReference type="OrthoDB" id="9803027at2"/>
<dbReference type="Gene3D" id="3.20.20.140">
    <property type="entry name" value="Metal-dependent hydrolases"/>
    <property type="match status" value="1"/>
</dbReference>
<dbReference type="SUPFAM" id="SSF51338">
    <property type="entry name" value="Composite domain of metallo-dependent hydrolases"/>
    <property type="match status" value="1"/>
</dbReference>
<dbReference type="InterPro" id="IPR006680">
    <property type="entry name" value="Amidohydro-rel"/>
</dbReference>
<feature type="domain" description="Amidohydrolase-related" evidence="2">
    <location>
        <begin position="72"/>
        <end position="470"/>
    </location>
</feature>
<evidence type="ECO:0000313" key="3">
    <source>
        <dbReference type="EMBL" id="KAB2343256.1"/>
    </source>
</evidence>
<evidence type="ECO:0000313" key="4">
    <source>
        <dbReference type="Proteomes" id="UP000468735"/>
    </source>
</evidence>
<dbReference type="GO" id="GO:0005737">
    <property type="term" value="C:cytoplasm"/>
    <property type="evidence" value="ECO:0007669"/>
    <property type="project" value="TreeGrafter"/>
</dbReference>